<organism evidence="1 2">
    <name type="scientific">Danio rerio</name>
    <name type="common">Zebrafish</name>
    <name type="synonym">Brachydanio rerio</name>
    <dbReference type="NCBI Taxonomy" id="7955"/>
    <lineage>
        <taxon>Eukaryota</taxon>
        <taxon>Metazoa</taxon>
        <taxon>Chordata</taxon>
        <taxon>Craniata</taxon>
        <taxon>Vertebrata</taxon>
        <taxon>Euteleostomi</taxon>
        <taxon>Actinopterygii</taxon>
        <taxon>Neopterygii</taxon>
        <taxon>Teleostei</taxon>
        <taxon>Ostariophysi</taxon>
        <taxon>Cypriniformes</taxon>
        <taxon>Danionidae</taxon>
        <taxon>Danioninae</taxon>
        <taxon>Danio</taxon>
    </lineage>
</organism>
<dbReference type="CTD" id="158401"/>
<dbReference type="PANTHER" id="PTHR35668:SF1">
    <property type="entry name" value="PROTEIN SHORTAGE IN CHIASMATA 1 ORTHOLOG"/>
    <property type="match status" value="1"/>
</dbReference>
<reference evidence="2" key="1">
    <citation type="submission" date="2025-08" db="UniProtKB">
        <authorList>
            <consortium name="RefSeq"/>
        </authorList>
    </citation>
    <scope>IDENTIFICATION</scope>
    <source>
        <strain evidence="2">Tuebingen</strain>
        <tissue evidence="2">Fibroblasts and whole tissue</tissue>
    </source>
</reference>
<name>A0AB32TX39_DANRE</name>
<accession>A0AB32TX39</accession>
<dbReference type="RefSeq" id="XP_068077502.2">
    <property type="nucleotide sequence ID" value="XM_068221401.2"/>
</dbReference>
<gene>
    <name evidence="2 3" type="primary">shoc1</name>
</gene>
<dbReference type="InterPro" id="IPR039991">
    <property type="entry name" value="SHOC1"/>
</dbReference>
<evidence type="ECO:0000313" key="3">
    <source>
        <dbReference type="ZFIN" id="ZDB-GENE-141222-97"/>
    </source>
</evidence>
<dbReference type="AlphaFoldDB" id="A0AB32TX39"/>
<dbReference type="PANTHER" id="PTHR35668">
    <property type="entry name" value="PROTEIN SHORTAGE IN CHIASMATA 1 ORTHOLOG"/>
    <property type="match status" value="1"/>
</dbReference>
<proteinExistence type="predicted"/>
<dbReference type="ZFIN" id="ZDB-GENE-141222-97">
    <property type="gene designation" value="shoc1"/>
</dbReference>
<keyword evidence="1" id="KW-1185">Reference proteome</keyword>
<dbReference type="AGR" id="ZFIN:ZDB-GENE-141222-97"/>
<dbReference type="GO" id="GO:0000794">
    <property type="term" value="C:condensed nuclear chromosome"/>
    <property type="evidence" value="ECO:0007669"/>
    <property type="project" value="InterPro"/>
</dbReference>
<dbReference type="Pfam" id="PF17825">
    <property type="entry name" value="DUF5587"/>
    <property type="match status" value="2"/>
</dbReference>
<evidence type="ECO:0000313" key="1">
    <source>
        <dbReference type="Proteomes" id="UP000000437"/>
    </source>
</evidence>
<protein>
    <submittedName>
        <fullName evidence="2">Protein shortage in chiasmata 1 ortholog isoform X2</fullName>
    </submittedName>
</protein>
<dbReference type="Proteomes" id="UP000000437">
    <property type="component" value="Chromosome 5"/>
</dbReference>
<dbReference type="GO" id="GO:0000712">
    <property type="term" value="P:resolution of meiotic recombination intermediates"/>
    <property type="evidence" value="ECO:0007669"/>
    <property type="project" value="InterPro"/>
</dbReference>
<dbReference type="GO" id="GO:0016887">
    <property type="term" value="F:ATP hydrolysis activity"/>
    <property type="evidence" value="ECO:0007669"/>
    <property type="project" value="InterPro"/>
</dbReference>
<evidence type="ECO:0000313" key="2">
    <source>
        <dbReference type="RefSeq" id="XP_068077502.2"/>
    </source>
</evidence>
<sequence length="1442" mass="162457">MSNHTMSNICGQTQQSASFSTVRYKGIDYISEFSVRRKILRNMLELPVPFQLFSNIYPHNGQLQDITYRAPWANKKAMCTLQVTGSILEDLKASLCFPECLERYNVLQRGRRLEDVVPSSNPESQCSISTTEALWLSDGVGNCVTKLPWDEHFSPCSTDACCFRFDDLSLPEEVIFGENLQCFKSHLPLFQAMLQRLMIMTVSDPVLNSTVKDLERIVFGHCASYDTVLDQVKHATLAEGSVTEDFKQEAVLNEETLMLPVEVHMDSSQRQAASYSFAEIQDSLNVSPESIEEHLPLKDLLKEVTCTDKCKAELEVLQMPESSFANMTFKEPKSPAASKSYAEMELDLPLSPCNLALCLPDLFVSSRELSAEILSPVYKHHFLSENDCEKMEKVVWKAEKQHQDVARFLFAEPQVGKPFVQIQPLPELLTLLNVEMETVAELKDSIVKLQFTNITPVKPENLSKNTEMSKNECKSTVGASCMDERFSTLPIVKIDEMLCKRSLNATLPTSGCPTAVHPKPLQSAVPAQVKRGTTVKFFIKECIPHKGDRPTATATEGKKDCKGPPEQCSRMQANSSTCLSEELPGFSKVIPMSKSSPLRHRDKNSEVISTIHKLLKQAEQRRENNVSKSSPLCNGLRGNNGDDSVVQFCEDPFSCFVRIRAKQKYPVQKPQLSSPASAEENLSRTCTGKVLPEDRIHTVIQVSETERSVAATETVFPLVEKQAPIRKTVCVPATESQRNAYMELHTMALPLMRKRQDLGISAFNNQDFSTLSSELTRFLLKQQEKMLQTAQGGDGVFNEMALLHILITLKELILLRSDLSTATGYLAQAKDSCTLSCLDELMRKFEVLQYLSQKRQEPKPELLELQKQINKWMKSHADHNTRVLVLTVSSVNTELLTALEQVSGKSVSEVKPEEGKHKVVSRDVMDRLSFSWCVVVCSQHIGPDFPWQCFSMVFELHCANHSPFGSLCSEKNINFISFSTAVPESTDFTEEPTAGSYLNTVPFVLLITDGLLKRLKIQLALEAKYDMVLLERKHSPSALRLRGNRYDVITVDENTAILIQEVSELEMKIGEGSELVVMRLSALSLQFSRCWLILHCTENHRALFSSNIYINLIHIYSACVMFGNNSEKFTVKVLLVCEEEEIASYIYQICLQTLMTSKRDVLSWLDRDWLSVQPTEAEHCLLQFPCINPLVAQLMLRKAPSLQWLLGASFSELQEMFPHILHRVIKLFSEITAKSRVKKAEKKRENSLFSFINSPANPHHPPLWTGQGVDEPQADLEDRTPSSQFAEFIAGHDTRRGEETCRKYNFFPDPALSYNSFTQSQFSQGSATASVWQPLGEEFFQNPNLLPGRAVAPGSARVPQDLLPTPEVLSCRNTVCGFSSGAQGQTLWSSPENHPTHKNREERKRRRGEDGVHNALQHCKRGKLLCERVPGRNDGQTRLRFF</sequence>